<reference evidence="1 2" key="1">
    <citation type="submission" date="2012-12" db="EMBL/GenBank/DDBJ databases">
        <title>Whole genome shotgun sequence of Gordonia sihwensis NBRC 108236.</title>
        <authorList>
            <person name="Yoshida I."/>
            <person name="Hosoyama A."/>
            <person name="Tsuchikane K."/>
            <person name="Ando Y."/>
            <person name="Baba S."/>
            <person name="Ohji S."/>
            <person name="Hamada M."/>
            <person name="Tamura T."/>
            <person name="Yamazoe A."/>
            <person name="Yamazaki S."/>
            <person name="Fujita N."/>
        </authorList>
    </citation>
    <scope>NUCLEOTIDE SEQUENCE [LARGE SCALE GENOMIC DNA]</scope>
    <source>
        <strain evidence="1 2">NBRC 108236</strain>
    </source>
</reference>
<dbReference type="RefSeq" id="WP_006897791.1">
    <property type="nucleotide sequence ID" value="NZ_BANU01000033.1"/>
</dbReference>
<dbReference type="EMBL" id="BANU01000033">
    <property type="protein sequence ID" value="GAC62385.1"/>
    <property type="molecule type" value="Genomic_DNA"/>
</dbReference>
<organism evidence="1 2">
    <name type="scientific">Gordonia sihwensis NBRC 108236</name>
    <dbReference type="NCBI Taxonomy" id="1223544"/>
    <lineage>
        <taxon>Bacteria</taxon>
        <taxon>Bacillati</taxon>
        <taxon>Actinomycetota</taxon>
        <taxon>Actinomycetes</taxon>
        <taxon>Mycobacteriales</taxon>
        <taxon>Gordoniaceae</taxon>
        <taxon>Gordonia</taxon>
    </lineage>
</organism>
<accession>L7LML7</accession>
<evidence type="ECO:0000313" key="1">
    <source>
        <dbReference type="EMBL" id="GAC62385.1"/>
    </source>
</evidence>
<gene>
    <name evidence="1" type="ORF">GSI01S_33_00710</name>
</gene>
<keyword evidence="2" id="KW-1185">Reference proteome</keyword>
<evidence type="ECO:0000313" key="2">
    <source>
        <dbReference type="Proteomes" id="UP000035083"/>
    </source>
</evidence>
<name>L7LML7_9ACTN</name>
<protein>
    <submittedName>
        <fullName evidence="1">Uncharacterized protein</fullName>
    </submittedName>
</protein>
<dbReference type="AlphaFoldDB" id="L7LML7"/>
<proteinExistence type="predicted"/>
<dbReference type="Proteomes" id="UP000035083">
    <property type="component" value="Unassembled WGS sequence"/>
</dbReference>
<comment type="caution">
    <text evidence="1">The sequence shown here is derived from an EMBL/GenBank/DDBJ whole genome shotgun (WGS) entry which is preliminary data.</text>
</comment>
<sequence length="83" mass="9094">MTITRTDIHSYVVEAAVGDEFDAETIDRLTDAVVEAAPLSTWSLQGTEYVSTALDVEAFWSLVETITARPSDAGRTDQDETLQ</sequence>